<reference evidence="2 3" key="1">
    <citation type="submission" date="2022-03" db="EMBL/GenBank/DDBJ databases">
        <title>Genome data of Colletotrichum spp.</title>
        <authorList>
            <person name="Utami Y.D."/>
            <person name="Hiruma K."/>
        </authorList>
    </citation>
    <scope>NUCLEOTIDE SEQUENCE [LARGE SCALE GENOMIC DNA]</scope>
    <source>
        <strain evidence="2 3">MAFF 239500</strain>
    </source>
</reference>
<dbReference type="InterPro" id="IPR015421">
    <property type="entry name" value="PyrdxlP-dep_Trfase_major"/>
</dbReference>
<feature type="domain" description="Aminotransferase class I/classII large" evidence="1">
    <location>
        <begin position="4"/>
        <end position="182"/>
    </location>
</feature>
<dbReference type="GO" id="GO:0047536">
    <property type="term" value="F:2-aminoadipate transaminase activity"/>
    <property type="evidence" value="ECO:0007669"/>
    <property type="project" value="TreeGrafter"/>
</dbReference>
<dbReference type="AlphaFoldDB" id="A0AA37NWE8"/>
<comment type="caution">
    <text evidence="2">The sequence shown here is derived from an EMBL/GenBank/DDBJ whole genome shotgun (WGS) entry which is preliminary data.</text>
</comment>
<gene>
    <name evidence="2" type="ORF">ColSpa_01451</name>
</gene>
<dbReference type="SUPFAM" id="SSF53383">
    <property type="entry name" value="PLP-dependent transferases"/>
    <property type="match status" value="1"/>
</dbReference>
<accession>A0AA37NWE8</accession>
<proteinExistence type="predicted"/>
<protein>
    <recommendedName>
        <fullName evidence="1">Aminotransferase class I/classII large domain-containing protein</fullName>
    </recommendedName>
</protein>
<organism evidence="2 3">
    <name type="scientific">Colletotrichum spaethianum</name>
    <dbReference type="NCBI Taxonomy" id="700344"/>
    <lineage>
        <taxon>Eukaryota</taxon>
        <taxon>Fungi</taxon>
        <taxon>Dikarya</taxon>
        <taxon>Ascomycota</taxon>
        <taxon>Pezizomycotina</taxon>
        <taxon>Sordariomycetes</taxon>
        <taxon>Hypocreomycetidae</taxon>
        <taxon>Glomerellales</taxon>
        <taxon>Glomerellaceae</taxon>
        <taxon>Colletotrichum</taxon>
        <taxon>Colletotrichum spaethianum species complex</taxon>
    </lineage>
</organism>
<dbReference type="EMBL" id="BQXU01000002">
    <property type="protein sequence ID" value="GKT41270.1"/>
    <property type="molecule type" value="Genomic_DNA"/>
</dbReference>
<dbReference type="GO" id="GO:0030170">
    <property type="term" value="F:pyridoxal phosphate binding"/>
    <property type="evidence" value="ECO:0007669"/>
    <property type="project" value="InterPro"/>
</dbReference>
<evidence type="ECO:0000313" key="2">
    <source>
        <dbReference type="EMBL" id="GKT41270.1"/>
    </source>
</evidence>
<dbReference type="RefSeq" id="XP_049123620.1">
    <property type="nucleotide sequence ID" value="XM_049267663.1"/>
</dbReference>
<evidence type="ECO:0000259" key="1">
    <source>
        <dbReference type="Pfam" id="PF00155"/>
    </source>
</evidence>
<dbReference type="InterPro" id="IPR015424">
    <property type="entry name" value="PyrdxlP-dep_Trfase"/>
</dbReference>
<keyword evidence="3" id="KW-1185">Reference proteome</keyword>
<evidence type="ECO:0000313" key="3">
    <source>
        <dbReference type="Proteomes" id="UP001055115"/>
    </source>
</evidence>
<dbReference type="InterPro" id="IPR004839">
    <property type="entry name" value="Aminotransferase_I/II_large"/>
</dbReference>
<dbReference type="Gene3D" id="3.40.640.10">
    <property type="entry name" value="Type I PLP-dependent aspartate aminotransferase-like (Major domain)"/>
    <property type="match status" value="1"/>
</dbReference>
<dbReference type="PANTHER" id="PTHR42858:SF1">
    <property type="entry name" value="LD15494P"/>
    <property type="match status" value="1"/>
</dbReference>
<name>A0AA37NWE8_9PEZI</name>
<dbReference type="PANTHER" id="PTHR42858">
    <property type="entry name" value="AMINOTRANSFERASE"/>
    <property type="match status" value="1"/>
</dbReference>
<dbReference type="Pfam" id="PF00155">
    <property type="entry name" value="Aminotran_1_2"/>
    <property type="match status" value="1"/>
</dbReference>
<dbReference type="Proteomes" id="UP001055115">
    <property type="component" value="Unassembled WGS sequence"/>
</dbReference>
<dbReference type="GeneID" id="73322253"/>
<sequence>MVEPTYFLACPIFEDNGFQGRLRGVPEDNTEGIDMDFLRHELAKAEAEAIEDSKKADRVDQPTLKVGKTYPKLYKYVIYLVPTFSNPSGKTLSIKTRKELVALAREYDALVVSDDVYDFLCWADISSIQEQPIAIVPPRLVDVDRNMLGYSTWGNTVSNGSFSKVIGPGVRVGWADSAPAFAKELAEV</sequence>